<evidence type="ECO:0000256" key="3">
    <source>
        <dbReference type="PROSITE-ProRule" id="PRU00335"/>
    </source>
</evidence>
<dbReference type="PANTHER" id="PTHR43479:SF11">
    <property type="entry name" value="ACREF_ENVCD OPERON REPRESSOR-RELATED"/>
    <property type="match status" value="1"/>
</dbReference>
<feature type="DNA-binding region" description="H-T-H motif" evidence="3">
    <location>
        <begin position="29"/>
        <end position="48"/>
    </location>
</feature>
<dbReference type="Gene3D" id="1.10.357.10">
    <property type="entry name" value="Tetracycline Repressor, domain 2"/>
    <property type="match status" value="1"/>
</dbReference>
<evidence type="ECO:0000256" key="2">
    <source>
        <dbReference type="ARBA" id="ARBA00023125"/>
    </source>
</evidence>
<gene>
    <name evidence="5" type="ORF">RYX45_18085</name>
</gene>
<name>A0AAJ2U2G6_ALKPS</name>
<reference evidence="5" key="1">
    <citation type="submission" date="2023-10" db="EMBL/GenBank/DDBJ databases">
        <title>Screening of Alkalihalophilus pseudofirmusBZ-TG-HK211 and Its Alleviation of Salt Stress on Rapeseed Growth.</title>
        <authorList>
            <person name="Zhao B."/>
            <person name="Guo T."/>
        </authorList>
    </citation>
    <scope>NUCLEOTIDE SEQUENCE</scope>
    <source>
        <strain evidence="5">BZ-TG-HK211</strain>
    </source>
</reference>
<dbReference type="AlphaFoldDB" id="A0AAJ2U2G6"/>
<protein>
    <submittedName>
        <fullName evidence="5">TetR/AcrR family transcriptional regulator</fullName>
    </submittedName>
</protein>
<dbReference type="EMBL" id="JAWJAY010000007">
    <property type="protein sequence ID" value="MDV2887099.1"/>
    <property type="molecule type" value="Genomic_DNA"/>
</dbReference>
<keyword evidence="1" id="KW-0678">Repressor</keyword>
<comment type="caution">
    <text evidence="5">The sequence shown here is derived from an EMBL/GenBank/DDBJ whole genome shotgun (WGS) entry which is preliminary data.</text>
</comment>
<dbReference type="SUPFAM" id="SSF46689">
    <property type="entry name" value="Homeodomain-like"/>
    <property type="match status" value="1"/>
</dbReference>
<dbReference type="GO" id="GO:0003677">
    <property type="term" value="F:DNA binding"/>
    <property type="evidence" value="ECO:0007669"/>
    <property type="project" value="UniProtKB-UniRule"/>
</dbReference>
<dbReference type="InterPro" id="IPR001647">
    <property type="entry name" value="HTH_TetR"/>
</dbReference>
<organism evidence="5 6">
    <name type="scientific">Alkalihalophilus pseudofirmus</name>
    <name type="common">Bacillus pseudofirmus</name>
    <dbReference type="NCBI Taxonomy" id="79885"/>
    <lineage>
        <taxon>Bacteria</taxon>
        <taxon>Bacillati</taxon>
        <taxon>Bacillota</taxon>
        <taxon>Bacilli</taxon>
        <taxon>Bacillales</taxon>
        <taxon>Bacillaceae</taxon>
        <taxon>Alkalihalophilus</taxon>
    </lineage>
</organism>
<dbReference type="RefSeq" id="WP_323467575.1">
    <property type="nucleotide sequence ID" value="NZ_CP144224.1"/>
</dbReference>
<dbReference type="InterPro" id="IPR050624">
    <property type="entry name" value="HTH-type_Tx_Regulator"/>
</dbReference>
<evidence type="ECO:0000256" key="1">
    <source>
        <dbReference type="ARBA" id="ARBA00022491"/>
    </source>
</evidence>
<dbReference type="Proteomes" id="UP001285636">
    <property type="component" value="Unassembled WGS sequence"/>
</dbReference>
<sequence length="196" mass="22976">MARKKIIDLHELMKVTEELLLEIGYDRLNFRLISGRLGVGRSTIYEYFSNKEDLVCEYMLRVMNLITQRMEQISSELPAEQQLKKVIAILMDYAQIHLILELTGELQAAFQEDDERLLKIMKEKEMLLDGINKYVLIAEQACDLREDIPSSVKTSYIFQLITLQRTHLHISDKKEDIDLSEWVSLMFSLFMQGLKK</sequence>
<evidence type="ECO:0000259" key="4">
    <source>
        <dbReference type="PROSITE" id="PS50977"/>
    </source>
</evidence>
<dbReference type="PANTHER" id="PTHR43479">
    <property type="entry name" value="ACREF/ENVCD OPERON REPRESSOR-RELATED"/>
    <property type="match status" value="1"/>
</dbReference>
<evidence type="ECO:0000313" key="5">
    <source>
        <dbReference type="EMBL" id="MDV2887099.1"/>
    </source>
</evidence>
<dbReference type="Pfam" id="PF00440">
    <property type="entry name" value="TetR_N"/>
    <property type="match status" value="1"/>
</dbReference>
<keyword evidence="2 3" id="KW-0238">DNA-binding</keyword>
<proteinExistence type="predicted"/>
<dbReference type="InterPro" id="IPR009057">
    <property type="entry name" value="Homeodomain-like_sf"/>
</dbReference>
<feature type="domain" description="HTH tetR-type" evidence="4">
    <location>
        <begin position="6"/>
        <end position="66"/>
    </location>
</feature>
<dbReference type="PROSITE" id="PS50977">
    <property type="entry name" value="HTH_TETR_2"/>
    <property type="match status" value="1"/>
</dbReference>
<evidence type="ECO:0000313" key="6">
    <source>
        <dbReference type="Proteomes" id="UP001285636"/>
    </source>
</evidence>
<accession>A0AAJ2U2G6</accession>
<dbReference type="PRINTS" id="PR00455">
    <property type="entry name" value="HTHTETR"/>
</dbReference>